<proteinExistence type="predicted"/>
<keyword evidence="3" id="KW-1185">Reference proteome</keyword>
<dbReference type="AlphaFoldDB" id="A0A1J8QEN5"/>
<dbReference type="OrthoDB" id="755951at2759"/>
<dbReference type="STRING" id="180088.A0A1J8QEN5"/>
<name>A0A1J8QEN5_9AGAM</name>
<gene>
    <name evidence="2" type="ORF">AZE42_02192</name>
</gene>
<comment type="caution">
    <text evidence="2">The sequence shown here is derived from an EMBL/GenBank/DDBJ whole genome shotgun (WGS) entry which is preliminary data.</text>
</comment>
<evidence type="ECO:0000313" key="2">
    <source>
        <dbReference type="EMBL" id="OJA12065.1"/>
    </source>
</evidence>
<evidence type="ECO:0000256" key="1">
    <source>
        <dbReference type="SAM" id="MobiDB-lite"/>
    </source>
</evidence>
<dbReference type="EMBL" id="LVVM01004821">
    <property type="protein sequence ID" value="OJA12065.1"/>
    <property type="molecule type" value="Genomic_DNA"/>
</dbReference>
<evidence type="ECO:0000313" key="3">
    <source>
        <dbReference type="Proteomes" id="UP000183567"/>
    </source>
</evidence>
<sequence>MDTFAEPYTRAGDDISLSAVREHVRLLEERHKANGVHLSGRIIHVSHYLPLICTLTSSPTRDGVLSPPPTPPHVTSDVPPSPTDDVPPSPTVPSSPPHTPRWKLSPRYGHSAMTSGIRSLSETHEQLIVGWTGDILSPVLAPDGAESSPDGDVNPSTGERVPAPRDRIPSTRISLEDKAALEVDLSHYIDKNNIIPTTGAKPITYLPVWMEDNVAHGHYDGYCKQSESSISNVLPSWLRLSTRN</sequence>
<feature type="region of interest" description="Disordered" evidence="1">
    <location>
        <begin position="140"/>
        <end position="167"/>
    </location>
</feature>
<protein>
    <submittedName>
        <fullName evidence="2">Uncharacterized protein</fullName>
    </submittedName>
</protein>
<reference evidence="2" key="1">
    <citation type="submission" date="2016-03" db="EMBL/GenBank/DDBJ databases">
        <title>Comparative genomics of the ectomycorrhizal sister species Rhizopogon vinicolor and Rhizopogon vesiculosus (Basidiomycota: Boletales) reveals a divergence of the mating type B locus.</title>
        <authorList>
            <person name="Mujic A.B."/>
            <person name="Kuo A."/>
            <person name="Tritt A."/>
            <person name="Lipzen A."/>
            <person name="Chen C."/>
            <person name="Johnson J."/>
            <person name="Sharma A."/>
            <person name="Barry K."/>
            <person name="Grigoriev I.V."/>
            <person name="Spatafora J.W."/>
        </authorList>
    </citation>
    <scope>NUCLEOTIDE SEQUENCE [LARGE SCALE GENOMIC DNA]</scope>
    <source>
        <strain evidence="2">AM-OR11-056</strain>
    </source>
</reference>
<accession>A0A1J8QEN5</accession>
<feature type="compositionally biased region" description="Pro residues" evidence="1">
    <location>
        <begin position="79"/>
        <end position="99"/>
    </location>
</feature>
<organism evidence="2 3">
    <name type="scientific">Rhizopogon vesiculosus</name>
    <dbReference type="NCBI Taxonomy" id="180088"/>
    <lineage>
        <taxon>Eukaryota</taxon>
        <taxon>Fungi</taxon>
        <taxon>Dikarya</taxon>
        <taxon>Basidiomycota</taxon>
        <taxon>Agaricomycotina</taxon>
        <taxon>Agaricomycetes</taxon>
        <taxon>Agaricomycetidae</taxon>
        <taxon>Boletales</taxon>
        <taxon>Suillineae</taxon>
        <taxon>Rhizopogonaceae</taxon>
        <taxon>Rhizopogon</taxon>
    </lineage>
</organism>
<feature type="region of interest" description="Disordered" evidence="1">
    <location>
        <begin position="61"/>
        <end position="107"/>
    </location>
</feature>
<dbReference type="Gene3D" id="3.40.50.2000">
    <property type="entry name" value="Glycogen Phosphorylase B"/>
    <property type="match status" value="1"/>
</dbReference>
<dbReference type="Proteomes" id="UP000183567">
    <property type="component" value="Unassembled WGS sequence"/>
</dbReference>